<sequence>MASVIVVDDDQYLREVLSFMLERLGHTVTAAGSPTEALTVFESQRFDAAILDWSMPGMTGGELCEQIRRDPAVADTPIMILTAYADQQTRDHALAAGADQFMTKPLTLAELSSSVEALVNLRG</sequence>
<reference evidence="5" key="1">
    <citation type="submission" date="2016-10" db="EMBL/GenBank/DDBJ databases">
        <authorList>
            <person name="Varghese N."/>
            <person name="Submissions S."/>
        </authorList>
    </citation>
    <scope>NUCLEOTIDE SEQUENCE [LARGE SCALE GENOMIC DNA]</scope>
    <source>
        <strain evidence="5">DSM 22017</strain>
    </source>
</reference>
<dbReference type="SUPFAM" id="SSF52172">
    <property type="entry name" value="CheY-like"/>
    <property type="match status" value="1"/>
</dbReference>
<dbReference type="EMBL" id="FNRT01000002">
    <property type="protein sequence ID" value="SEC28096.1"/>
    <property type="molecule type" value="Genomic_DNA"/>
</dbReference>
<dbReference type="AlphaFoldDB" id="A0A1H4R8D9"/>
<evidence type="ECO:0000259" key="3">
    <source>
        <dbReference type="PROSITE" id="PS50110"/>
    </source>
</evidence>
<dbReference type="OrthoDB" id="3197131at2"/>
<name>A0A1H4R8D9_9ACTN</name>
<dbReference type="InterPro" id="IPR001789">
    <property type="entry name" value="Sig_transdc_resp-reg_receiver"/>
</dbReference>
<dbReference type="STRING" id="402596.SAMN04489844_2005"/>
<feature type="domain" description="Response regulatory" evidence="3">
    <location>
        <begin position="3"/>
        <end position="119"/>
    </location>
</feature>
<dbReference type="PANTHER" id="PTHR44591:SF3">
    <property type="entry name" value="RESPONSE REGULATORY DOMAIN-CONTAINING PROTEIN"/>
    <property type="match status" value="1"/>
</dbReference>
<evidence type="ECO:0000256" key="1">
    <source>
        <dbReference type="ARBA" id="ARBA00022553"/>
    </source>
</evidence>
<dbReference type="RefSeq" id="WP_139306540.1">
    <property type="nucleotide sequence ID" value="NZ_FNRT01000002.1"/>
</dbReference>
<dbReference type="PROSITE" id="PS50110">
    <property type="entry name" value="RESPONSE_REGULATORY"/>
    <property type="match status" value="1"/>
</dbReference>
<accession>A0A1H4R8D9</accession>
<evidence type="ECO:0000256" key="2">
    <source>
        <dbReference type="PROSITE-ProRule" id="PRU00169"/>
    </source>
</evidence>
<dbReference type="InterPro" id="IPR011006">
    <property type="entry name" value="CheY-like_superfamily"/>
</dbReference>
<keyword evidence="1 2" id="KW-0597">Phosphoprotein</keyword>
<dbReference type="Pfam" id="PF00072">
    <property type="entry name" value="Response_reg"/>
    <property type="match status" value="1"/>
</dbReference>
<protein>
    <submittedName>
        <fullName evidence="4">Response regulator receiver domain-containing protein</fullName>
    </submittedName>
</protein>
<keyword evidence="5" id="KW-1185">Reference proteome</keyword>
<proteinExistence type="predicted"/>
<feature type="modified residue" description="4-aspartylphosphate" evidence="2">
    <location>
        <position position="52"/>
    </location>
</feature>
<dbReference type="Gene3D" id="3.40.50.2300">
    <property type="match status" value="1"/>
</dbReference>
<dbReference type="GO" id="GO:0000160">
    <property type="term" value="P:phosphorelay signal transduction system"/>
    <property type="evidence" value="ECO:0007669"/>
    <property type="project" value="InterPro"/>
</dbReference>
<organism evidence="4 5">
    <name type="scientific">Nocardioides exalbidus</name>
    <dbReference type="NCBI Taxonomy" id="402596"/>
    <lineage>
        <taxon>Bacteria</taxon>
        <taxon>Bacillati</taxon>
        <taxon>Actinomycetota</taxon>
        <taxon>Actinomycetes</taxon>
        <taxon>Propionibacteriales</taxon>
        <taxon>Nocardioidaceae</taxon>
        <taxon>Nocardioides</taxon>
    </lineage>
</organism>
<dbReference type="InterPro" id="IPR050595">
    <property type="entry name" value="Bact_response_regulator"/>
</dbReference>
<dbReference type="Proteomes" id="UP000198742">
    <property type="component" value="Unassembled WGS sequence"/>
</dbReference>
<evidence type="ECO:0000313" key="4">
    <source>
        <dbReference type="EMBL" id="SEC28096.1"/>
    </source>
</evidence>
<dbReference type="PANTHER" id="PTHR44591">
    <property type="entry name" value="STRESS RESPONSE REGULATOR PROTEIN 1"/>
    <property type="match status" value="1"/>
</dbReference>
<gene>
    <name evidence="4" type="ORF">SAMN04489844_2005</name>
</gene>
<dbReference type="CDD" id="cd17546">
    <property type="entry name" value="REC_hyHK_CKI1_RcsC-like"/>
    <property type="match status" value="1"/>
</dbReference>
<evidence type="ECO:0000313" key="5">
    <source>
        <dbReference type="Proteomes" id="UP000198742"/>
    </source>
</evidence>
<dbReference type="SMART" id="SM00448">
    <property type="entry name" value="REC"/>
    <property type="match status" value="1"/>
</dbReference>